<dbReference type="Proteomes" id="UP000269289">
    <property type="component" value="Unassembled WGS sequence"/>
</dbReference>
<evidence type="ECO:0000313" key="1">
    <source>
        <dbReference type="EMBL" id="RMI12848.1"/>
    </source>
</evidence>
<protein>
    <recommendedName>
        <fullName evidence="3">Bacteriocin-protection protein</fullName>
    </recommendedName>
</protein>
<organism evidence="1 2">
    <name type="scientific">Cellulomonas triticagri</name>
    <dbReference type="NCBI Taxonomy" id="2483352"/>
    <lineage>
        <taxon>Bacteria</taxon>
        <taxon>Bacillati</taxon>
        <taxon>Actinomycetota</taxon>
        <taxon>Actinomycetes</taxon>
        <taxon>Micrococcales</taxon>
        <taxon>Cellulomonadaceae</taxon>
        <taxon>Cellulomonas</taxon>
    </lineage>
</organism>
<reference evidence="1 2" key="1">
    <citation type="submission" date="2018-10" db="EMBL/GenBank/DDBJ databases">
        <title>Isolation, diversity and antifungal activity of actinobacteria from wheat.</title>
        <authorList>
            <person name="Han C."/>
        </authorList>
    </citation>
    <scope>NUCLEOTIDE SEQUENCE [LARGE SCALE GENOMIC DNA]</scope>
    <source>
        <strain evidence="1 2">NEAU-YY56</strain>
    </source>
</reference>
<evidence type="ECO:0000313" key="2">
    <source>
        <dbReference type="Proteomes" id="UP000269289"/>
    </source>
</evidence>
<comment type="caution">
    <text evidence="1">The sequence shown here is derived from an EMBL/GenBank/DDBJ whole genome shotgun (WGS) entry which is preliminary data.</text>
</comment>
<evidence type="ECO:0008006" key="3">
    <source>
        <dbReference type="Google" id="ProtNLM"/>
    </source>
</evidence>
<name>A0A3M2JRJ2_9CELL</name>
<dbReference type="EMBL" id="RFFI01000028">
    <property type="protein sequence ID" value="RMI12848.1"/>
    <property type="molecule type" value="Genomic_DNA"/>
</dbReference>
<dbReference type="AlphaFoldDB" id="A0A3M2JRJ2"/>
<dbReference type="OrthoDB" id="9796999at2"/>
<sequence>MPGGPLADRPRFHAETLDAWRAWLAEHHATSPGVWLVRWKPATGRPRFEYEEMVLEALAVGWIDGQAWAPDPDTTMQWFTPRRPGSGWSGLNKERVSRLEAAGLMQPAGAAAVAAARADGSWTALDDIEALVVPEDLAAALAALPGARTHWDGFSRSARMVVLRWVADARRPATRAARVAETARLAAEGVPARR</sequence>
<gene>
    <name evidence="1" type="ORF">EBM89_07035</name>
</gene>
<dbReference type="Pfam" id="PF13376">
    <property type="entry name" value="OmdA"/>
    <property type="match status" value="1"/>
</dbReference>
<keyword evidence="2" id="KW-1185">Reference proteome</keyword>
<dbReference type="RefSeq" id="WP_122148735.1">
    <property type="nucleotide sequence ID" value="NZ_RFFI01000028.1"/>
</dbReference>
<proteinExistence type="predicted"/>
<accession>A0A3M2JRJ2</accession>